<comment type="caution">
    <text evidence="2">The sequence shown here is derived from an EMBL/GenBank/DDBJ whole genome shotgun (WGS) entry which is preliminary data.</text>
</comment>
<evidence type="ECO:0000313" key="2">
    <source>
        <dbReference type="EMBL" id="GJT39960.1"/>
    </source>
</evidence>
<proteinExistence type="predicted"/>
<gene>
    <name evidence="2" type="ORF">Tco_0939825</name>
</gene>
<reference evidence="2" key="1">
    <citation type="journal article" date="2022" name="Int. J. Mol. Sci.">
        <title>Draft Genome of Tanacetum Coccineum: Genomic Comparison of Closely Related Tanacetum-Family Plants.</title>
        <authorList>
            <person name="Yamashiro T."/>
            <person name="Shiraishi A."/>
            <person name="Nakayama K."/>
            <person name="Satake H."/>
        </authorList>
    </citation>
    <scope>NUCLEOTIDE SEQUENCE</scope>
</reference>
<reference evidence="2" key="2">
    <citation type="submission" date="2022-01" db="EMBL/GenBank/DDBJ databases">
        <authorList>
            <person name="Yamashiro T."/>
            <person name="Shiraishi A."/>
            <person name="Satake H."/>
            <person name="Nakayama K."/>
        </authorList>
    </citation>
    <scope>NUCLEOTIDE SEQUENCE</scope>
</reference>
<organism evidence="2 3">
    <name type="scientific">Tanacetum coccineum</name>
    <dbReference type="NCBI Taxonomy" id="301880"/>
    <lineage>
        <taxon>Eukaryota</taxon>
        <taxon>Viridiplantae</taxon>
        <taxon>Streptophyta</taxon>
        <taxon>Embryophyta</taxon>
        <taxon>Tracheophyta</taxon>
        <taxon>Spermatophyta</taxon>
        <taxon>Magnoliopsida</taxon>
        <taxon>eudicotyledons</taxon>
        <taxon>Gunneridae</taxon>
        <taxon>Pentapetalae</taxon>
        <taxon>asterids</taxon>
        <taxon>campanulids</taxon>
        <taxon>Asterales</taxon>
        <taxon>Asteraceae</taxon>
        <taxon>Asteroideae</taxon>
        <taxon>Anthemideae</taxon>
        <taxon>Anthemidinae</taxon>
        <taxon>Tanacetum</taxon>
    </lineage>
</organism>
<feature type="region of interest" description="Disordered" evidence="1">
    <location>
        <begin position="189"/>
        <end position="213"/>
    </location>
</feature>
<evidence type="ECO:0000313" key="3">
    <source>
        <dbReference type="Proteomes" id="UP001151760"/>
    </source>
</evidence>
<protein>
    <submittedName>
        <fullName evidence="2">Uncharacterized protein</fullName>
    </submittedName>
</protein>
<sequence length="319" mass="36479">MSTTSARQHVLVDAGTETRPPMLERCSYIPWARRFRRYLNRKRETRKDQNEDDLTGDDLKQYKADIEAMSLILISIPNDIYNSMNSCQTAKDMWLRPEWYKYVTNVRLAKNMKDESYDVLFDYLWQYEKVVIASRVKKAAKTHDPRALVAYTICTSSNTRNQAVVQSDRVNIQSRNVGNGGRIARRSYNTQEASAESSNVQKEPGNVQRTLRTSSSGNATNIKELSAKICMMARIQQANTDSDEGPSYDSAFISEVQTPSPSFMNPLFSKSDHEQTYHEQHKIINSTNDDDQINSDIIFDDPNVEVNDGSIEHDENAHD</sequence>
<evidence type="ECO:0000256" key="1">
    <source>
        <dbReference type="SAM" id="MobiDB-lite"/>
    </source>
</evidence>
<accession>A0ABQ5DL92</accession>
<keyword evidence="3" id="KW-1185">Reference proteome</keyword>
<name>A0ABQ5DL92_9ASTR</name>
<dbReference type="EMBL" id="BQNB010015431">
    <property type="protein sequence ID" value="GJT39960.1"/>
    <property type="molecule type" value="Genomic_DNA"/>
</dbReference>
<dbReference type="Proteomes" id="UP001151760">
    <property type="component" value="Unassembled WGS sequence"/>
</dbReference>